<dbReference type="InterPro" id="IPR036388">
    <property type="entry name" value="WH-like_DNA-bd_sf"/>
</dbReference>
<dbReference type="PANTHER" id="PTHR43537:SF50">
    <property type="entry name" value="TRANSCRIPTIONAL REGULATORY PROTEIN"/>
    <property type="match status" value="1"/>
</dbReference>
<dbReference type="RefSeq" id="WP_114509399.1">
    <property type="nucleotide sequence ID" value="NZ_QPMK01000002.1"/>
</dbReference>
<keyword evidence="3" id="KW-0804">Transcription</keyword>
<dbReference type="Proteomes" id="UP000253977">
    <property type="component" value="Unassembled WGS sequence"/>
</dbReference>
<reference evidence="5 6" key="1">
    <citation type="submission" date="2018-07" db="EMBL/GenBank/DDBJ databases">
        <title>Thalassococcus profundi sp. nov., a marine bacterium isolated from deep seawater of Okinawa Trough.</title>
        <authorList>
            <person name="Yu M."/>
        </authorList>
    </citation>
    <scope>NUCLEOTIDE SEQUENCE [LARGE SCALE GENOMIC DNA]</scope>
    <source>
        <strain evidence="5 6">WRAS1</strain>
    </source>
</reference>
<dbReference type="Gene3D" id="1.10.10.10">
    <property type="entry name" value="Winged helix-like DNA-binding domain superfamily/Winged helix DNA-binding domain"/>
    <property type="match status" value="1"/>
</dbReference>
<evidence type="ECO:0000259" key="4">
    <source>
        <dbReference type="PROSITE" id="PS50949"/>
    </source>
</evidence>
<dbReference type="OrthoDB" id="7618373at2"/>
<keyword evidence="1" id="KW-0805">Transcription regulation</keyword>
<dbReference type="PRINTS" id="PR00035">
    <property type="entry name" value="HTHGNTR"/>
</dbReference>
<evidence type="ECO:0000256" key="2">
    <source>
        <dbReference type="ARBA" id="ARBA00023125"/>
    </source>
</evidence>
<dbReference type="EMBL" id="QPMK01000002">
    <property type="protein sequence ID" value="RDD67585.1"/>
    <property type="molecule type" value="Genomic_DNA"/>
</dbReference>
<dbReference type="SMART" id="SM00345">
    <property type="entry name" value="HTH_GNTR"/>
    <property type="match status" value="1"/>
</dbReference>
<dbReference type="Pfam" id="PF07729">
    <property type="entry name" value="FCD"/>
    <property type="match status" value="1"/>
</dbReference>
<keyword evidence="2" id="KW-0238">DNA-binding</keyword>
<dbReference type="InterPro" id="IPR008920">
    <property type="entry name" value="TF_FadR/GntR_C"/>
</dbReference>
<feature type="domain" description="HTH gntR-type" evidence="4">
    <location>
        <begin position="13"/>
        <end position="80"/>
    </location>
</feature>
<organism evidence="5 6">
    <name type="scientific">Thalassococcus profundi</name>
    <dbReference type="NCBI Taxonomy" id="2282382"/>
    <lineage>
        <taxon>Bacteria</taxon>
        <taxon>Pseudomonadati</taxon>
        <taxon>Pseudomonadota</taxon>
        <taxon>Alphaproteobacteria</taxon>
        <taxon>Rhodobacterales</taxon>
        <taxon>Roseobacteraceae</taxon>
        <taxon>Thalassococcus</taxon>
    </lineage>
</organism>
<evidence type="ECO:0000313" key="5">
    <source>
        <dbReference type="EMBL" id="RDD67585.1"/>
    </source>
</evidence>
<dbReference type="PROSITE" id="PS50949">
    <property type="entry name" value="HTH_GNTR"/>
    <property type="match status" value="1"/>
</dbReference>
<dbReference type="SMART" id="SM00895">
    <property type="entry name" value="FCD"/>
    <property type="match status" value="1"/>
</dbReference>
<sequence>MKDAGSQFTITRKSLHQELVDRLQVMIIGGELVPGAKVPEKTLCATFGVSRTPLREALKVLASDGLVRLEPNRGAWVTTVTVSEVNEVFPVLGALEALSGELACKSITDAEIETVRHLHEEMLQSYEDRDLDRYFAINQKIHRAILDAARNETLTTSCHALSFRMQRARYLANMTEGRWRTAVQEHEKILQYLVARDGPNLARTLLDHMESKRVSVVKWLESRDAMPDSA</sequence>
<dbReference type="AlphaFoldDB" id="A0A369TT26"/>
<dbReference type="GO" id="GO:0003677">
    <property type="term" value="F:DNA binding"/>
    <property type="evidence" value="ECO:0007669"/>
    <property type="project" value="UniProtKB-KW"/>
</dbReference>
<comment type="caution">
    <text evidence="5">The sequence shown here is derived from an EMBL/GenBank/DDBJ whole genome shotgun (WGS) entry which is preliminary data.</text>
</comment>
<dbReference type="Pfam" id="PF00392">
    <property type="entry name" value="GntR"/>
    <property type="match status" value="1"/>
</dbReference>
<evidence type="ECO:0000256" key="1">
    <source>
        <dbReference type="ARBA" id="ARBA00023015"/>
    </source>
</evidence>
<gene>
    <name evidence="5" type="ORF">DU478_02715</name>
</gene>
<dbReference type="PANTHER" id="PTHR43537">
    <property type="entry name" value="TRANSCRIPTIONAL REGULATOR, GNTR FAMILY"/>
    <property type="match status" value="1"/>
</dbReference>
<evidence type="ECO:0000313" key="6">
    <source>
        <dbReference type="Proteomes" id="UP000253977"/>
    </source>
</evidence>
<dbReference type="GO" id="GO:0003700">
    <property type="term" value="F:DNA-binding transcription factor activity"/>
    <property type="evidence" value="ECO:0007669"/>
    <property type="project" value="InterPro"/>
</dbReference>
<dbReference type="SUPFAM" id="SSF48008">
    <property type="entry name" value="GntR ligand-binding domain-like"/>
    <property type="match status" value="1"/>
</dbReference>
<protein>
    <submittedName>
        <fullName evidence="5">GntR family transcriptional regulator</fullName>
    </submittedName>
</protein>
<dbReference type="InterPro" id="IPR036390">
    <property type="entry name" value="WH_DNA-bd_sf"/>
</dbReference>
<keyword evidence="6" id="KW-1185">Reference proteome</keyword>
<dbReference type="CDD" id="cd07377">
    <property type="entry name" value="WHTH_GntR"/>
    <property type="match status" value="1"/>
</dbReference>
<dbReference type="Gene3D" id="1.20.120.530">
    <property type="entry name" value="GntR ligand-binding domain-like"/>
    <property type="match status" value="1"/>
</dbReference>
<dbReference type="SUPFAM" id="SSF46785">
    <property type="entry name" value="Winged helix' DNA-binding domain"/>
    <property type="match status" value="1"/>
</dbReference>
<evidence type="ECO:0000256" key="3">
    <source>
        <dbReference type="ARBA" id="ARBA00023163"/>
    </source>
</evidence>
<proteinExistence type="predicted"/>
<name>A0A369TT26_9RHOB</name>
<dbReference type="InterPro" id="IPR011711">
    <property type="entry name" value="GntR_C"/>
</dbReference>
<dbReference type="InterPro" id="IPR000524">
    <property type="entry name" value="Tscrpt_reg_HTH_GntR"/>
</dbReference>
<accession>A0A369TT26</accession>